<comment type="similarity">
    <text evidence="1">Belongs to the metallo-beta-lactamase superfamily.</text>
</comment>
<keyword evidence="7" id="KW-1185">Reference proteome</keyword>
<keyword evidence="4" id="KW-0862">Zinc</keyword>
<reference evidence="6" key="1">
    <citation type="submission" date="2022-06" db="EMBL/GenBank/DDBJ databases">
        <title>Aquibacillus sp. a new bacterium isolated from soil saline samples.</title>
        <authorList>
            <person name="Galisteo C."/>
            <person name="De La Haba R."/>
            <person name="Sanchez-Porro C."/>
            <person name="Ventosa A."/>
        </authorList>
    </citation>
    <scope>NUCLEOTIDE SEQUENCE</scope>
    <source>
        <strain evidence="6">3ASR75-11</strain>
    </source>
</reference>
<evidence type="ECO:0000256" key="3">
    <source>
        <dbReference type="ARBA" id="ARBA00022801"/>
    </source>
</evidence>
<evidence type="ECO:0000313" key="6">
    <source>
        <dbReference type="EMBL" id="MDC3426081.1"/>
    </source>
</evidence>
<dbReference type="Proteomes" id="UP001145050">
    <property type="component" value="Unassembled WGS sequence"/>
</dbReference>
<dbReference type="InterPro" id="IPR036866">
    <property type="entry name" value="RibonucZ/Hydroxyglut_hydro"/>
</dbReference>
<proteinExistence type="inferred from homology"/>
<dbReference type="Gene3D" id="3.60.15.10">
    <property type="entry name" value="Ribonuclease Z/Hydroxyacylglutathione hydrolase-like"/>
    <property type="match status" value="1"/>
</dbReference>
<name>A0A9X3WXN9_9BACI</name>
<organism evidence="6 7">
    <name type="scientific">Terrihalobacillus insolitus</name>
    <dbReference type="NCBI Taxonomy" id="2950438"/>
    <lineage>
        <taxon>Bacteria</taxon>
        <taxon>Bacillati</taxon>
        <taxon>Bacillota</taxon>
        <taxon>Bacilli</taxon>
        <taxon>Bacillales</taxon>
        <taxon>Bacillaceae</taxon>
        <taxon>Terrihalobacillus</taxon>
    </lineage>
</organism>
<protein>
    <submittedName>
        <fullName evidence="6">MBL fold metallo-hydrolase</fullName>
    </submittedName>
</protein>
<dbReference type="SMART" id="SM00849">
    <property type="entry name" value="Lactamase_B"/>
    <property type="match status" value="1"/>
</dbReference>
<evidence type="ECO:0000313" key="7">
    <source>
        <dbReference type="Proteomes" id="UP001145050"/>
    </source>
</evidence>
<gene>
    <name evidence="6" type="ORF">NC797_16395</name>
</gene>
<evidence type="ECO:0000256" key="1">
    <source>
        <dbReference type="ARBA" id="ARBA00007749"/>
    </source>
</evidence>
<dbReference type="PANTHER" id="PTHR42978">
    <property type="entry name" value="QUORUM-QUENCHING LACTONASE YTNP-RELATED-RELATED"/>
    <property type="match status" value="1"/>
</dbReference>
<evidence type="ECO:0000256" key="4">
    <source>
        <dbReference type="ARBA" id="ARBA00022833"/>
    </source>
</evidence>
<dbReference type="PANTHER" id="PTHR42978:SF6">
    <property type="entry name" value="QUORUM-QUENCHING LACTONASE YTNP-RELATED"/>
    <property type="match status" value="1"/>
</dbReference>
<dbReference type="CDD" id="cd07728">
    <property type="entry name" value="YtnP-like_MBL-fold"/>
    <property type="match status" value="1"/>
</dbReference>
<keyword evidence="2" id="KW-0479">Metal-binding</keyword>
<dbReference type="SUPFAM" id="SSF56281">
    <property type="entry name" value="Metallo-hydrolase/oxidoreductase"/>
    <property type="match status" value="1"/>
</dbReference>
<dbReference type="EMBL" id="JAMQKB010000029">
    <property type="protein sequence ID" value="MDC3426081.1"/>
    <property type="molecule type" value="Genomic_DNA"/>
</dbReference>
<dbReference type="AlphaFoldDB" id="A0A9X3WXN9"/>
<feature type="domain" description="Metallo-beta-lactamase" evidence="5">
    <location>
        <begin position="50"/>
        <end position="252"/>
    </location>
</feature>
<evidence type="ECO:0000259" key="5">
    <source>
        <dbReference type="SMART" id="SM00849"/>
    </source>
</evidence>
<dbReference type="RefSeq" id="WP_272437901.1">
    <property type="nucleotide sequence ID" value="NZ_JAMQKB010000029.1"/>
</dbReference>
<dbReference type="GO" id="GO:0046872">
    <property type="term" value="F:metal ion binding"/>
    <property type="evidence" value="ECO:0007669"/>
    <property type="project" value="UniProtKB-KW"/>
</dbReference>
<dbReference type="Pfam" id="PF00753">
    <property type="entry name" value="Lactamase_B"/>
    <property type="match status" value="1"/>
</dbReference>
<evidence type="ECO:0000256" key="2">
    <source>
        <dbReference type="ARBA" id="ARBA00022723"/>
    </source>
</evidence>
<dbReference type="GO" id="GO:0016787">
    <property type="term" value="F:hydrolase activity"/>
    <property type="evidence" value="ECO:0007669"/>
    <property type="project" value="UniProtKB-KW"/>
</dbReference>
<sequence length="285" mass="32982">METLQVGRAKLTWLSGGVNFLDGGAMFGVVPKPLWGKKYPYNEKNQIELRTDPILIELDGKHFLIDSGLGNGKLTEKQIRNFGALEQSFIDESLRELGLTTDDIDAVLMTHLHFDHASGLTNWEDEKLVPTFRNATVYTSQVEWDEMRKPNIRSINTYWEDNWKPVQEKVQTFENEIKIADGLKMIHTGGHSDGHAIVLFEDGVDSFLHMADIMPTHAHQNVLWVLAYDDYPVTSVFQKEMWMEKGYGKESWYTFYHDAYYRAIKYNGKGEVIDKLSREQYDYDK</sequence>
<dbReference type="InterPro" id="IPR051013">
    <property type="entry name" value="MBL_superfamily_lactonases"/>
</dbReference>
<keyword evidence="3" id="KW-0378">Hydrolase</keyword>
<accession>A0A9X3WXN9</accession>
<comment type="caution">
    <text evidence="6">The sequence shown here is derived from an EMBL/GenBank/DDBJ whole genome shotgun (WGS) entry which is preliminary data.</text>
</comment>
<dbReference type="InterPro" id="IPR001279">
    <property type="entry name" value="Metallo-B-lactamas"/>
</dbReference>